<name>A0A9D0ZWI9_9FIRM</name>
<dbReference type="Proteomes" id="UP000886886">
    <property type="component" value="Unassembled WGS sequence"/>
</dbReference>
<reference evidence="2" key="2">
    <citation type="journal article" date="2021" name="PeerJ">
        <title>Extensive microbial diversity within the chicken gut microbiome revealed by metagenomics and culture.</title>
        <authorList>
            <person name="Gilroy R."/>
            <person name="Ravi A."/>
            <person name="Getino M."/>
            <person name="Pursley I."/>
            <person name="Horton D.L."/>
            <person name="Alikhan N.F."/>
            <person name="Baker D."/>
            <person name="Gharbi K."/>
            <person name="Hall N."/>
            <person name="Watson M."/>
            <person name="Adriaenssens E.M."/>
            <person name="Foster-Nyarko E."/>
            <person name="Jarju S."/>
            <person name="Secka A."/>
            <person name="Antonio M."/>
            <person name="Oren A."/>
            <person name="Chaudhuri R.R."/>
            <person name="La Ragione R."/>
            <person name="Hildebrand F."/>
            <person name="Pallen M.J."/>
        </authorList>
    </citation>
    <scope>NUCLEOTIDE SEQUENCE</scope>
    <source>
        <strain evidence="2">ChiSjej3B21-11622</strain>
    </source>
</reference>
<dbReference type="InterPro" id="IPR036779">
    <property type="entry name" value="LysM_dom_sf"/>
</dbReference>
<dbReference type="CDD" id="cd00118">
    <property type="entry name" value="LysM"/>
    <property type="match status" value="1"/>
</dbReference>
<dbReference type="EMBL" id="DVFT01000146">
    <property type="protein sequence ID" value="HIQ96878.1"/>
    <property type="molecule type" value="Genomic_DNA"/>
</dbReference>
<evidence type="ECO:0000313" key="2">
    <source>
        <dbReference type="EMBL" id="HIQ96878.1"/>
    </source>
</evidence>
<dbReference type="SUPFAM" id="SSF54106">
    <property type="entry name" value="LysM domain"/>
    <property type="match status" value="1"/>
</dbReference>
<protein>
    <submittedName>
        <fullName evidence="2">DUF3794 domain-containing protein</fullName>
    </submittedName>
</protein>
<dbReference type="Pfam" id="PF01476">
    <property type="entry name" value="LysM"/>
    <property type="match status" value="1"/>
</dbReference>
<dbReference type="Gene3D" id="3.10.350.10">
    <property type="entry name" value="LysM domain"/>
    <property type="match status" value="1"/>
</dbReference>
<accession>A0A9D0ZWI9</accession>
<evidence type="ECO:0000259" key="1">
    <source>
        <dbReference type="PROSITE" id="PS51782"/>
    </source>
</evidence>
<dbReference type="PROSITE" id="PS51782">
    <property type="entry name" value="LYSM"/>
    <property type="match status" value="1"/>
</dbReference>
<evidence type="ECO:0000313" key="3">
    <source>
        <dbReference type="Proteomes" id="UP000886886"/>
    </source>
</evidence>
<reference evidence="2" key="1">
    <citation type="submission" date="2020-10" db="EMBL/GenBank/DDBJ databases">
        <authorList>
            <person name="Gilroy R."/>
        </authorList>
    </citation>
    <scope>NUCLEOTIDE SEQUENCE</scope>
    <source>
        <strain evidence="2">ChiSjej3B21-11622</strain>
    </source>
</reference>
<comment type="caution">
    <text evidence="2">The sequence shown here is derived from an EMBL/GenBank/DDBJ whole genome shotgun (WGS) entry which is preliminary data.</text>
</comment>
<organism evidence="2 3">
    <name type="scientific">Candidatus Limivivens merdigallinarum</name>
    <dbReference type="NCBI Taxonomy" id="2840859"/>
    <lineage>
        <taxon>Bacteria</taxon>
        <taxon>Bacillati</taxon>
        <taxon>Bacillota</taxon>
        <taxon>Clostridia</taxon>
        <taxon>Lachnospirales</taxon>
        <taxon>Lachnospiraceae</taxon>
        <taxon>Lachnospiraceae incertae sedis</taxon>
        <taxon>Candidatus Limivivens</taxon>
    </lineage>
</organism>
<dbReference type="SMART" id="SM00257">
    <property type="entry name" value="LysM"/>
    <property type="match status" value="1"/>
</dbReference>
<dbReference type="AlphaFoldDB" id="A0A9D0ZWI9"/>
<dbReference type="InterPro" id="IPR024300">
    <property type="entry name" value="SipL_SPOCS_dom"/>
</dbReference>
<feature type="domain" description="LysM" evidence="1">
    <location>
        <begin position="471"/>
        <end position="514"/>
    </location>
</feature>
<dbReference type="Pfam" id="PF12673">
    <property type="entry name" value="SipL"/>
    <property type="match status" value="3"/>
</dbReference>
<gene>
    <name evidence="2" type="ORF">IAB26_09970</name>
</gene>
<dbReference type="InterPro" id="IPR018392">
    <property type="entry name" value="LysM"/>
</dbReference>
<sequence>MELLKKNIHMNWQKASQSARMSLSEDYNIPENQPDALHLVQKKGIVRVDEIKVLEGSILLKGSLEVHILYIAQGGSGGIHRLKAIFPYEERVSLAGVKASDSVDAEAELQDMNVTIINSRKLGVQSLIQFQVSLEELYDVQAGVEVHGVEELSTRTQEINPLSLSVRTRDIVRVKKELTLASNKPNVGEVLWEDVELRGADTRLLEGELEIRGELFVFLLYAGEDEKGTREWMEASLPFQEILPLSGCKGSMVPNIEIALGNVNLEVTPDYDGEERMIQVDAPLQMDIRLYEEEQVKLLKDVYTPMKELIPRIQTENYESLLVRNFSKCRAAERIHMEQNSPRMLQFCHSHGEVQIDESKVTEQGILVEGAVFVTILYVTSDDEIPFAVMEGAVPFSHLVEVEGIHGNCRYTLKASLEQLSAAMIDSEEIEVKANINLNAFVVEVKEAGCVTDIQEQELDLAKLQAMPGMIGYQVQPGDSLWNIAKAYRTTPEKIREWNHLENEEALPGEKLMILKVLPQIH</sequence>
<proteinExistence type="predicted"/>